<evidence type="ECO:0000313" key="2">
    <source>
        <dbReference type="Proteomes" id="UP000749559"/>
    </source>
</evidence>
<gene>
    <name evidence="1" type="ORF">OFUS_LOCUS5134</name>
</gene>
<sequence>MGGFGYGVYPEEYIDILVCLRINMYSCLISHCHAPTYSSSYKYCSVVFFPGDVIGNVYMYQHASYNPLLMHSRKHHPLQPAPHMNKSTSPNSYQQRQNRKVKKKSCIIFCHTNVSTSVKIVLLFFH</sequence>
<protein>
    <submittedName>
        <fullName evidence="1">Uncharacterized protein</fullName>
    </submittedName>
</protein>
<keyword evidence="2" id="KW-1185">Reference proteome</keyword>
<dbReference type="EMBL" id="CAIIXF020000002">
    <property type="protein sequence ID" value="CAH1778176.1"/>
    <property type="molecule type" value="Genomic_DNA"/>
</dbReference>
<organism evidence="1 2">
    <name type="scientific">Owenia fusiformis</name>
    <name type="common">Polychaete worm</name>
    <dbReference type="NCBI Taxonomy" id="6347"/>
    <lineage>
        <taxon>Eukaryota</taxon>
        <taxon>Metazoa</taxon>
        <taxon>Spiralia</taxon>
        <taxon>Lophotrochozoa</taxon>
        <taxon>Annelida</taxon>
        <taxon>Polychaeta</taxon>
        <taxon>Sedentaria</taxon>
        <taxon>Canalipalpata</taxon>
        <taxon>Sabellida</taxon>
        <taxon>Oweniida</taxon>
        <taxon>Oweniidae</taxon>
        <taxon>Owenia</taxon>
    </lineage>
</organism>
<proteinExistence type="predicted"/>
<dbReference type="Proteomes" id="UP000749559">
    <property type="component" value="Unassembled WGS sequence"/>
</dbReference>
<reference evidence="1" key="1">
    <citation type="submission" date="2022-03" db="EMBL/GenBank/DDBJ databases">
        <authorList>
            <person name="Martin C."/>
        </authorList>
    </citation>
    <scope>NUCLEOTIDE SEQUENCE</scope>
</reference>
<comment type="caution">
    <text evidence="1">The sequence shown here is derived from an EMBL/GenBank/DDBJ whole genome shotgun (WGS) entry which is preliminary data.</text>
</comment>
<accession>A0A8J1XKH2</accession>
<name>A0A8J1XKH2_OWEFU</name>
<dbReference type="AlphaFoldDB" id="A0A8J1XKH2"/>
<evidence type="ECO:0000313" key="1">
    <source>
        <dbReference type="EMBL" id="CAH1778176.1"/>
    </source>
</evidence>